<dbReference type="Pfam" id="PF07992">
    <property type="entry name" value="Pyr_redox_2"/>
    <property type="match status" value="1"/>
</dbReference>
<evidence type="ECO:0000313" key="3">
    <source>
        <dbReference type="Proteomes" id="UP000178647"/>
    </source>
</evidence>
<sequence length="329" mass="36953">MSKYEVVIIGGGPAGLSAAQVLARGGKRVLLIEKNQRIGPKICAGGLTSQIFSLGLPIELTDRQFFSFNVHCFNKLIEIKDKRLLLATINRSRLGQWMLGQIPGGVEIFTDSNVTEIRETSLLLDNDREILFDYLIGADGSLSLVRKYLNLPIKKILITLQCNIAKKFETLQIFFNPNTIGPGYFWIFPHKDYTSFGVVTDSRAGRVKNLLENFKIWLEKNGINFNEGNLQSHPINFDFKGFHFGNVFLAGDAAGLASGLTGEGISQAILSGREIAQKILDPSYDTPLIKKILRRKTIEETLGMALIFKVLKSKKLTDFFFKKWFLKSW</sequence>
<dbReference type="Gene3D" id="3.50.50.60">
    <property type="entry name" value="FAD/NAD(P)-binding domain"/>
    <property type="match status" value="1"/>
</dbReference>
<organism evidence="2 3">
    <name type="scientific">Candidatus Nealsonbacteria bacterium RIFCSPLOWO2_01_FULL_43_32</name>
    <dbReference type="NCBI Taxonomy" id="1801672"/>
    <lineage>
        <taxon>Bacteria</taxon>
        <taxon>Candidatus Nealsoniibacteriota</taxon>
    </lineage>
</organism>
<dbReference type="InterPro" id="IPR036188">
    <property type="entry name" value="FAD/NAD-bd_sf"/>
</dbReference>
<comment type="caution">
    <text evidence="2">The sequence shown here is derived from an EMBL/GenBank/DDBJ whole genome shotgun (WGS) entry which is preliminary data.</text>
</comment>
<dbReference type="STRING" id="1801672.A2896_00970"/>
<dbReference type="AlphaFoldDB" id="A0A1G2EEE6"/>
<dbReference type="PANTHER" id="PTHR42685:SF22">
    <property type="entry name" value="CONDITIONED MEDIUM FACTOR RECEPTOR 1"/>
    <property type="match status" value="1"/>
</dbReference>
<evidence type="ECO:0000259" key="1">
    <source>
        <dbReference type="Pfam" id="PF07992"/>
    </source>
</evidence>
<feature type="domain" description="FAD/NAD(P)-binding" evidence="1">
    <location>
        <begin position="4"/>
        <end position="142"/>
    </location>
</feature>
<evidence type="ECO:0000313" key="2">
    <source>
        <dbReference type="EMBL" id="OGZ24176.1"/>
    </source>
</evidence>
<protein>
    <recommendedName>
        <fullName evidence="1">FAD/NAD(P)-binding domain-containing protein</fullName>
    </recommendedName>
</protein>
<dbReference type="InterPro" id="IPR023753">
    <property type="entry name" value="FAD/NAD-binding_dom"/>
</dbReference>
<reference evidence="2 3" key="1">
    <citation type="journal article" date="2016" name="Nat. Commun.">
        <title>Thousands of microbial genomes shed light on interconnected biogeochemical processes in an aquifer system.</title>
        <authorList>
            <person name="Anantharaman K."/>
            <person name="Brown C.T."/>
            <person name="Hug L.A."/>
            <person name="Sharon I."/>
            <person name="Castelle C.J."/>
            <person name="Probst A.J."/>
            <person name="Thomas B.C."/>
            <person name="Singh A."/>
            <person name="Wilkins M.J."/>
            <person name="Karaoz U."/>
            <person name="Brodie E.L."/>
            <person name="Williams K.H."/>
            <person name="Hubbard S.S."/>
            <person name="Banfield J.F."/>
        </authorList>
    </citation>
    <scope>NUCLEOTIDE SEQUENCE [LARGE SCALE GENOMIC DNA]</scope>
</reference>
<dbReference type="InterPro" id="IPR050407">
    <property type="entry name" value="Geranylgeranyl_reductase"/>
</dbReference>
<dbReference type="EMBL" id="MHMH01000017">
    <property type="protein sequence ID" value="OGZ24176.1"/>
    <property type="molecule type" value="Genomic_DNA"/>
</dbReference>
<dbReference type="GO" id="GO:0016491">
    <property type="term" value="F:oxidoreductase activity"/>
    <property type="evidence" value="ECO:0007669"/>
    <property type="project" value="InterPro"/>
</dbReference>
<dbReference type="PRINTS" id="PR00420">
    <property type="entry name" value="RNGMNOXGNASE"/>
</dbReference>
<dbReference type="SUPFAM" id="SSF51905">
    <property type="entry name" value="FAD/NAD(P)-binding domain"/>
    <property type="match status" value="1"/>
</dbReference>
<dbReference type="PANTHER" id="PTHR42685">
    <property type="entry name" value="GERANYLGERANYL DIPHOSPHATE REDUCTASE"/>
    <property type="match status" value="1"/>
</dbReference>
<accession>A0A1G2EEE6</accession>
<proteinExistence type="predicted"/>
<gene>
    <name evidence="2" type="ORF">A2896_00970</name>
</gene>
<name>A0A1G2EEE6_9BACT</name>
<dbReference type="Proteomes" id="UP000178647">
    <property type="component" value="Unassembled WGS sequence"/>
</dbReference>